<feature type="compositionally biased region" description="Basic residues" evidence="1">
    <location>
        <begin position="112"/>
        <end position="122"/>
    </location>
</feature>
<dbReference type="Proteomes" id="UP000321570">
    <property type="component" value="Unassembled WGS sequence"/>
</dbReference>
<evidence type="ECO:0000313" key="6">
    <source>
        <dbReference type="WBParaSite" id="HDID_0000189801-mRNA-1"/>
    </source>
</evidence>
<evidence type="ECO:0000313" key="3">
    <source>
        <dbReference type="EMBL" id="VUZ47155.1"/>
    </source>
</evidence>
<accession>A0A0R3SBM7</accession>
<dbReference type="WBParaSite" id="HDID_0000189801-mRNA-1">
    <property type="protein sequence ID" value="HDID_0000189801-mRNA-1"/>
    <property type="gene ID" value="HDID_0000189801"/>
</dbReference>
<reference evidence="3 5" key="3">
    <citation type="submission" date="2019-07" db="EMBL/GenBank/DDBJ databases">
        <authorList>
            <person name="Jastrzebski P J."/>
            <person name="Paukszto L."/>
            <person name="Jastrzebski P J."/>
        </authorList>
    </citation>
    <scope>NUCLEOTIDE SEQUENCE [LARGE SCALE GENOMIC DNA]</scope>
    <source>
        <strain evidence="3 5">WMS-il1</strain>
    </source>
</reference>
<sequence length="250" mass="28721">MRYQKTDVEEPFYFKGYGEDGITIALNLKTIAIDVKIPELSYPTIEEGSNAETNVDQISEPLTDESYFPNSGLLQSHRNIKYSKHKCRKDKAMDKRPSLTRTAHLVAIFHRHHMRRQRKMRHGQPTLPSSNENNLDSNDENENLHENRNFCRTFVPKKALREQNGAISEIKVTTNGQEDDLPSHFNRMSLFDNRENSTSSLSSAENITEMENQNNSGDVYYPQASEVSTSSVVGFLRNIEDDFTKMHIGY</sequence>
<evidence type="ECO:0000313" key="5">
    <source>
        <dbReference type="Proteomes" id="UP000321570"/>
    </source>
</evidence>
<dbReference type="EMBL" id="UYSG01000404">
    <property type="protein sequence ID" value="VDL19360.1"/>
    <property type="molecule type" value="Genomic_DNA"/>
</dbReference>
<name>A0A0R3SBM7_HYMDI</name>
<evidence type="ECO:0000313" key="2">
    <source>
        <dbReference type="EMBL" id="VDL19360.1"/>
    </source>
</evidence>
<dbReference type="AlphaFoldDB" id="A0A0R3SBM7"/>
<proteinExistence type="predicted"/>
<evidence type="ECO:0000313" key="4">
    <source>
        <dbReference type="Proteomes" id="UP000274504"/>
    </source>
</evidence>
<protein>
    <submittedName>
        <fullName evidence="2 6">Uncharacterized protein</fullName>
    </submittedName>
</protein>
<reference evidence="6" key="1">
    <citation type="submission" date="2017-02" db="UniProtKB">
        <authorList>
            <consortium name="WormBaseParasite"/>
        </authorList>
    </citation>
    <scope>IDENTIFICATION</scope>
</reference>
<reference evidence="2 4" key="2">
    <citation type="submission" date="2018-11" db="EMBL/GenBank/DDBJ databases">
        <authorList>
            <consortium name="Pathogen Informatics"/>
        </authorList>
    </citation>
    <scope>NUCLEOTIDE SEQUENCE [LARGE SCALE GENOMIC DNA]</scope>
</reference>
<dbReference type="OrthoDB" id="10491836at2759"/>
<keyword evidence="5" id="KW-1185">Reference proteome</keyword>
<feature type="region of interest" description="Disordered" evidence="1">
    <location>
        <begin position="112"/>
        <end position="144"/>
    </location>
</feature>
<gene>
    <name evidence="2" type="ORF">HDID_LOCUS1899</name>
    <name evidence="3" type="ORF">WMSIL1_LOCUS6460</name>
</gene>
<evidence type="ECO:0000256" key="1">
    <source>
        <dbReference type="SAM" id="MobiDB-lite"/>
    </source>
</evidence>
<organism evidence="6">
    <name type="scientific">Hymenolepis diminuta</name>
    <name type="common">Rat tapeworm</name>
    <dbReference type="NCBI Taxonomy" id="6216"/>
    <lineage>
        <taxon>Eukaryota</taxon>
        <taxon>Metazoa</taxon>
        <taxon>Spiralia</taxon>
        <taxon>Lophotrochozoa</taxon>
        <taxon>Platyhelminthes</taxon>
        <taxon>Cestoda</taxon>
        <taxon>Eucestoda</taxon>
        <taxon>Cyclophyllidea</taxon>
        <taxon>Hymenolepididae</taxon>
        <taxon>Hymenolepis</taxon>
    </lineage>
</organism>
<dbReference type="Proteomes" id="UP000274504">
    <property type="component" value="Unassembled WGS sequence"/>
</dbReference>
<dbReference type="EMBL" id="CABIJS010000222">
    <property type="protein sequence ID" value="VUZ47155.1"/>
    <property type="molecule type" value="Genomic_DNA"/>
</dbReference>